<evidence type="ECO:0000313" key="3">
    <source>
        <dbReference type="Proteomes" id="UP000594638"/>
    </source>
</evidence>
<dbReference type="EMBL" id="CACTIH010009070">
    <property type="protein sequence ID" value="CAA3022496.1"/>
    <property type="molecule type" value="Genomic_DNA"/>
</dbReference>
<name>A0A8S0UXE3_OLEEU</name>
<evidence type="ECO:0000313" key="2">
    <source>
        <dbReference type="EMBL" id="CAA3022496.1"/>
    </source>
</evidence>
<organism evidence="2 3">
    <name type="scientific">Olea europaea subsp. europaea</name>
    <dbReference type="NCBI Taxonomy" id="158383"/>
    <lineage>
        <taxon>Eukaryota</taxon>
        <taxon>Viridiplantae</taxon>
        <taxon>Streptophyta</taxon>
        <taxon>Embryophyta</taxon>
        <taxon>Tracheophyta</taxon>
        <taxon>Spermatophyta</taxon>
        <taxon>Magnoliopsida</taxon>
        <taxon>eudicotyledons</taxon>
        <taxon>Gunneridae</taxon>
        <taxon>Pentapetalae</taxon>
        <taxon>asterids</taxon>
        <taxon>lamiids</taxon>
        <taxon>Lamiales</taxon>
        <taxon>Oleaceae</taxon>
        <taxon>Oleeae</taxon>
        <taxon>Olea</taxon>
    </lineage>
</organism>
<reference evidence="2 3" key="1">
    <citation type="submission" date="2019-12" db="EMBL/GenBank/DDBJ databases">
        <authorList>
            <person name="Alioto T."/>
            <person name="Alioto T."/>
            <person name="Gomez Garrido J."/>
        </authorList>
    </citation>
    <scope>NUCLEOTIDE SEQUENCE [LARGE SCALE GENOMIC DNA]</scope>
</reference>
<protein>
    <submittedName>
        <fullName evidence="2">Uncharacterized protein</fullName>
    </submittedName>
</protein>
<dbReference type="Proteomes" id="UP000594638">
    <property type="component" value="Unassembled WGS sequence"/>
</dbReference>
<evidence type="ECO:0000256" key="1">
    <source>
        <dbReference type="SAM" id="MobiDB-lite"/>
    </source>
</evidence>
<proteinExistence type="predicted"/>
<sequence>MTPDIPRIREREAKQEEAGESESQRETELGRKVERESSAPMALPSIGGDKAIDSQQDEVERLLRAQRSNEAVLLQWSSPHRCLILIF</sequence>
<gene>
    <name evidence="2" type="ORF">OLEA9_A062693</name>
</gene>
<accession>A0A8S0UXE3</accession>
<dbReference type="Gramene" id="OE9A062693T1">
    <property type="protein sequence ID" value="OE9A062693C1"/>
    <property type="gene ID" value="OE9A062693"/>
</dbReference>
<feature type="compositionally biased region" description="Basic and acidic residues" evidence="1">
    <location>
        <begin position="1"/>
        <end position="37"/>
    </location>
</feature>
<keyword evidence="3" id="KW-1185">Reference proteome</keyword>
<feature type="region of interest" description="Disordered" evidence="1">
    <location>
        <begin position="1"/>
        <end position="52"/>
    </location>
</feature>
<comment type="caution">
    <text evidence="2">The sequence shown here is derived from an EMBL/GenBank/DDBJ whole genome shotgun (WGS) entry which is preliminary data.</text>
</comment>
<dbReference type="AlphaFoldDB" id="A0A8S0UXE3"/>